<sequence length="241" mass="26989">MPASSFISALTIDAPAWPEWLPPESPLVLVRCHFSVEAYHDDEFARHDIPQPLRLQRAVTKRRSEFLAGRICARQALAKLGIDGQAGSKAERRDPIWPKECTGTITHSHGVAAALVGYARHWQGLGIDIEHWINTESARHLSSAILQPHEQQLLDEDDIRFAQQLTLLFSAKESLFKALNPLTGTSFYFHDASLVHLNEGAQTLTLRLDCTLNEQWPAGTTLICHYSYSPAYITTWLTIPA</sequence>
<dbReference type="GO" id="GO:0005886">
    <property type="term" value="C:plasma membrane"/>
    <property type="evidence" value="ECO:0007669"/>
    <property type="project" value="TreeGrafter"/>
</dbReference>
<evidence type="ECO:0000256" key="9">
    <source>
        <dbReference type="ARBA" id="ARBA00031996"/>
    </source>
</evidence>
<dbReference type="OrthoDB" id="8210607at2"/>
<dbReference type="Pfam" id="PF17837">
    <property type="entry name" value="4PPT_N"/>
    <property type="match status" value="1"/>
</dbReference>
<feature type="binding site" evidence="13">
    <location>
        <position position="129"/>
    </location>
    <ligand>
        <name>Mg(2+)</name>
        <dbReference type="ChEBI" id="CHEBI:18420"/>
    </ligand>
</feature>
<keyword evidence="13" id="KW-0460">Magnesium</keyword>
<dbReference type="Pfam" id="PF01648">
    <property type="entry name" value="ACPS"/>
    <property type="match status" value="1"/>
</dbReference>
<evidence type="ECO:0000256" key="10">
    <source>
        <dbReference type="ARBA" id="ARBA00049176"/>
    </source>
</evidence>
<evidence type="ECO:0000313" key="17">
    <source>
        <dbReference type="Proteomes" id="UP000267342"/>
    </source>
</evidence>
<comment type="similarity">
    <text evidence="3">Belongs to the P-Pant transferase superfamily. EntD family.</text>
</comment>
<dbReference type="AlphaFoldDB" id="A0A348HDD5"/>
<dbReference type="GO" id="GO:0008897">
    <property type="term" value="F:holo-[acyl-carrier-protein] synthase activity"/>
    <property type="evidence" value="ECO:0007669"/>
    <property type="project" value="InterPro"/>
</dbReference>
<dbReference type="SUPFAM" id="SSF56214">
    <property type="entry name" value="4'-phosphopantetheinyl transferase"/>
    <property type="match status" value="1"/>
</dbReference>
<dbReference type="GO" id="GO:0009366">
    <property type="term" value="C:enterobactin synthetase complex"/>
    <property type="evidence" value="ECO:0007669"/>
    <property type="project" value="InterPro"/>
</dbReference>
<feature type="binding site" evidence="12">
    <location>
        <begin position="106"/>
        <end position="107"/>
    </location>
    <ligand>
        <name>CoA</name>
        <dbReference type="ChEBI" id="CHEBI:57287"/>
    </ligand>
</feature>
<keyword evidence="17" id="KW-1185">Reference proteome</keyword>
<feature type="binding site" evidence="13">
    <location>
        <position position="130"/>
    </location>
    <ligand>
        <name>Mg(2+)</name>
        <dbReference type="ChEBI" id="CHEBI:18420"/>
    </ligand>
</feature>
<dbReference type="GO" id="GO:0009239">
    <property type="term" value="P:enterobactin biosynthetic process"/>
    <property type="evidence" value="ECO:0007669"/>
    <property type="project" value="UniProtKB-UniPathway"/>
</dbReference>
<dbReference type="RefSeq" id="WP_051523844.1">
    <property type="nucleotide sequence ID" value="NZ_AP018933.1"/>
</dbReference>
<proteinExistence type="inferred from homology"/>
<evidence type="ECO:0000256" key="1">
    <source>
        <dbReference type="ARBA" id="ARBA00003937"/>
    </source>
</evidence>
<feature type="binding site" evidence="12">
    <location>
        <position position="177"/>
    </location>
    <ligand>
        <name>CoA</name>
        <dbReference type="ChEBI" id="CHEBI:57287"/>
    </ligand>
</feature>
<feature type="binding site" evidence="13">
    <location>
        <position position="128"/>
    </location>
    <ligand>
        <name>Mg(2+)</name>
        <dbReference type="ChEBI" id="CHEBI:18420"/>
    </ligand>
</feature>
<dbReference type="InterPro" id="IPR003542">
    <property type="entry name" value="Enbac_synth_compD-like"/>
</dbReference>
<comment type="catalytic activity">
    <reaction evidence="11">
        <text>apo-[peptidyl-carrier protein] + CoA = holo-[peptidyl-carrier protein] + adenosine 3',5'-bisphosphate + H(+)</text>
        <dbReference type="Rhea" id="RHEA:46228"/>
        <dbReference type="Rhea" id="RHEA-COMP:11479"/>
        <dbReference type="Rhea" id="RHEA-COMP:11480"/>
        <dbReference type="ChEBI" id="CHEBI:15378"/>
        <dbReference type="ChEBI" id="CHEBI:29999"/>
        <dbReference type="ChEBI" id="CHEBI:57287"/>
        <dbReference type="ChEBI" id="CHEBI:58343"/>
        <dbReference type="ChEBI" id="CHEBI:64479"/>
    </reaction>
</comment>
<feature type="domain" description="4'-phosphopantetheinyl transferase N-terminal" evidence="15">
    <location>
        <begin position="55"/>
        <end position="116"/>
    </location>
</feature>
<evidence type="ECO:0000256" key="6">
    <source>
        <dbReference type="ARBA" id="ARBA00022679"/>
    </source>
</evidence>
<keyword evidence="7" id="KW-0259">Enterobactin biosynthesis</keyword>
<dbReference type="InterPro" id="IPR037143">
    <property type="entry name" value="4-PPantetheinyl_Trfase_dom_sf"/>
</dbReference>
<evidence type="ECO:0000256" key="13">
    <source>
        <dbReference type="PIRSR" id="PIRSR603542-2"/>
    </source>
</evidence>
<organism evidence="16 17">
    <name type="scientific">Zymobacter palmae</name>
    <dbReference type="NCBI Taxonomy" id="33074"/>
    <lineage>
        <taxon>Bacteria</taxon>
        <taxon>Pseudomonadati</taxon>
        <taxon>Pseudomonadota</taxon>
        <taxon>Gammaproteobacteria</taxon>
        <taxon>Oceanospirillales</taxon>
        <taxon>Halomonadaceae</taxon>
        <taxon>Zymobacter group</taxon>
        <taxon>Zymobacter</taxon>
    </lineage>
</organism>
<evidence type="ECO:0000256" key="5">
    <source>
        <dbReference type="ARBA" id="ARBA00019087"/>
    </source>
</evidence>
<comment type="function">
    <text evidence="1">Involved in the biosynthesis of the siderophore enterobactin (enterochelin), which is a macrocyclic trimeric lactone of N-(2,3-dihydroxybenzoyl)-serine. The serine trilactone serves as a scaffolding for the three catechol functionalities that provide hexadentate coordination for the tightly ligated iron(2+) atoms. Plays an essential role in the assembly of the enterobactin by catalyzing the transfer of the 4'-phosphopantetheine (Ppant) moiety from coenzyme A to the apo-domains of both EntB (ArCP domain) and EntF (PCP domain) to yield their holo-forms which make them competent for the activation of 2,3-dihydroxybenzoate (DHB) and L-serine, respectively.</text>
</comment>
<comment type="cofactor">
    <cofactor evidence="13">
        <name>Mg(2+)</name>
        <dbReference type="ChEBI" id="CHEBI:18420"/>
    </cofactor>
</comment>
<feature type="binding site" evidence="12">
    <location>
        <position position="70"/>
    </location>
    <ligand>
        <name>CoA</name>
        <dbReference type="ChEBI" id="CHEBI:57287"/>
    </ligand>
</feature>
<comment type="pathway">
    <text evidence="2">Siderophore biosynthesis; enterobactin biosynthesis.</text>
</comment>
<evidence type="ECO:0000256" key="11">
    <source>
        <dbReference type="ARBA" id="ARBA00049191"/>
    </source>
</evidence>
<reference evidence="16 17" key="1">
    <citation type="submission" date="2018-09" db="EMBL/GenBank/DDBJ databases">
        <title>Zymobacter palmae IAM14233 (=T109) whole genome analysis.</title>
        <authorList>
            <person name="Yanase H."/>
        </authorList>
    </citation>
    <scope>NUCLEOTIDE SEQUENCE [LARGE SCALE GENOMIC DNA]</scope>
    <source>
        <strain evidence="16 17">IAM14233</strain>
    </source>
</reference>
<keyword evidence="13" id="KW-0479">Metal-binding</keyword>
<protein>
    <recommendedName>
        <fullName evidence="5">Enterobactin synthase component D</fullName>
    </recommendedName>
    <alternativeName>
        <fullName evidence="8">4'-phosphopantetheinyl transferase EntD</fullName>
    </alternativeName>
    <alternativeName>
        <fullName evidence="9">Enterochelin synthase D</fullName>
    </alternativeName>
</protein>
<feature type="binding site" evidence="12">
    <location>
        <position position="173"/>
    </location>
    <ligand>
        <name>CoA</name>
        <dbReference type="ChEBI" id="CHEBI:57287"/>
    </ligand>
</feature>
<evidence type="ECO:0000256" key="7">
    <source>
        <dbReference type="ARBA" id="ARBA00023191"/>
    </source>
</evidence>
<dbReference type="GO" id="GO:0000287">
    <property type="term" value="F:magnesium ion binding"/>
    <property type="evidence" value="ECO:0007669"/>
    <property type="project" value="InterPro"/>
</dbReference>
<name>A0A348HDD5_9GAMM</name>
<evidence type="ECO:0000256" key="8">
    <source>
        <dbReference type="ARBA" id="ARBA00029894"/>
    </source>
</evidence>
<feature type="domain" description="4'-phosphopantetheinyl transferase" evidence="14">
    <location>
        <begin position="124"/>
        <end position="214"/>
    </location>
</feature>
<feature type="binding site" evidence="12">
    <location>
        <position position="128"/>
    </location>
    <ligand>
        <name>CoA</name>
        <dbReference type="ChEBI" id="CHEBI:57287"/>
    </ligand>
</feature>
<dbReference type="InterPro" id="IPR041354">
    <property type="entry name" value="4PPT_N"/>
</dbReference>
<evidence type="ECO:0000313" key="16">
    <source>
        <dbReference type="EMBL" id="BBG29637.1"/>
    </source>
</evidence>
<comment type="catalytic activity">
    <reaction evidence="10">
        <text>apo-[aryl-carrier protein] + CoA = holo-[aryl-carrier protein] + adenosine 3',5'-bisphosphate + H(+)</text>
        <dbReference type="Rhea" id="RHEA:48404"/>
        <dbReference type="Rhea" id="RHEA-COMP:15903"/>
        <dbReference type="Rhea" id="RHEA-COMP:17557"/>
        <dbReference type="ChEBI" id="CHEBI:15378"/>
        <dbReference type="ChEBI" id="CHEBI:29999"/>
        <dbReference type="ChEBI" id="CHEBI:57287"/>
        <dbReference type="ChEBI" id="CHEBI:58343"/>
        <dbReference type="ChEBI" id="CHEBI:64479"/>
    </reaction>
</comment>
<comment type="subunit">
    <text evidence="4">EntB, EntD, EntE, and EntF form a multienzyme complex called enterobactin synthase.</text>
</comment>
<gene>
    <name evidence="16" type="ORF">ZBT109_0863</name>
</gene>
<dbReference type="Proteomes" id="UP000267342">
    <property type="component" value="Chromosome"/>
</dbReference>
<evidence type="ECO:0000259" key="15">
    <source>
        <dbReference type="Pfam" id="PF17837"/>
    </source>
</evidence>
<dbReference type="Gene3D" id="3.90.470.20">
    <property type="entry name" value="4'-phosphopantetheinyl transferase domain"/>
    <property type="match status" value="1"/>
</dbReference>
<evidence type="ECO:0000259" key="14">
    <source>
        <dbReference type="Pfam" id="PF01648"/>
    </source>
</evidence>
<evidence type="ECO:0000256" key="12">
    <source>
        <dbReference type="PIRSR" id="PIRSR603542-1"/>
    </source>
</evidence>
<evidence type="ECO:0000256" key="2">
    <source>
        <dbReference type="ARBA" id="ARBA00004993"/>
    </source>
</evidence>
<dbReference type="PRINTS" id="PR01399">
    <property type="entry name" value="ENTSNTHTASED"/>
</dbReference>
<dbReference type="EMBL" id="AP018933">
    <property type="protein sequence ID" value="BBG29637.1"/>
    <property type="molecule type" value="Genomic_DNA"/>
</dbReference>
<dbReference type="KEGG" id="zpl:ZBT109_0863"/>
<dbReference type="PANTHER" id="PTHR38096">
    <property type="entry name" value="ENTEROBACTIN SYNTHASE COMPONENT D"/>
    <property type="match status" value="1"/>
</dbReference>
<feature type="binding site" evidence="12">
    <location>
        <position position="62"/>
    </location>
    <ligand>
        <name>CoA</name>
        <dbReference type="ChEBI" id="CHEBI:57287"/>
    </ligand>
</feature>
<dbReference type="PANTHER" id="PTHR38096:SF1">
    <property type="entry name" value="ENTEROBACTIN SYNTHASE COMPONENT D"/>
    <property type="match status" value="1"/>
</dbReference>
<evidence type="ECO:0000256" key="3">
    <source>
        <dbReference type="ARBA" id="ARBA00008342"/>
    </source>
</evidence>
<dbReference type="InterPro" id="IPR008278">
    <property type="entry name" value="4-PPantetheinyl_Trfase_dom"/>
</dbReference>
<keyword evidence="6 16" id="KW-0808">Transferase</keyword>
<accession>A0A348HDD5</accession>
<dbReference type="UniPathway" id="UPA00017"/>
<evidence type="ECO:0000256" key="4">
    <source>
        <dbReference type="ARBA" id="ARBA00011503"/>
    </source>
</evidence>
<dbReference type="STRING" id="1123510.GCA_000620025_02233"/>